<sequence>MQPEPQMFVPRPPIMNLPPYHFDPCAPGSSSSYVDHGMPRHQMYPSLLNTCRVHILHHVIITICHIVEIAHS</sequence>
<gene>
    <name evidence="1" type="ORF">Scep_024777</name>
</gene>
<dbReference type="EMBL" id="JBBNAG010000010">
    <property type="protein sequence ID" value="KAK9101347.1"/>
    <property type="molecule type" value="Genomic_DNA"/>
</dbReference>
<accession>A0AAP0F036</accession>
<dbReference type="AlphaFoldDB" id="A0AAP0F036"/>
<name>A0AAP0F036_9MAGN</name>
<organism evidence="1 2">
    <name type="scientific">Stephania cephalantha</name>
    <dbReference type="NCBI Taxonomy" id="152367"/>
    <lineage>
        <taxon>Eukaryota</taxon>
        <taxon>Viridiplantae</taxon>
        <taxon>Streptophyta</taxon>
        <taxon>Embryophyta</taxon>
        <taxon>Tracheophyta</taxon>
        <taxon>Spermatophyta</taxon>
        <taxon>Magnoliopsida</taxon>
        <taxon>Ranunculales</taxon>
        <taxon>Menispermaceae</taxon>
        <taxon>Menispermoideae</taxon>
        <taxon>Cissampelideae</taxon>
        <taxon>Stephania</taxon>
    </lineage>
</organism>
<evidence type="ECO:0000313" key="1">
    <source>
        <dbReference type="EMBL" id="KAK9101347.1"/>
    </source>
</evidence>
<protein>
    <submittedName>
        <fullName evidence="1">Uncharacterized protein</fullName>
    </submittedName>
</protein>
<reference evidence="1 2" key="1">
    <citation type="submission" date="2024-01" db="EMBL/GenBank/DDBJ databases">
        <title>Genome assemblies of Stephania.</title>
        <authorList>
            <person name="Yang L."/>
        </authorList>
    </citation>
    <scope>NUCLEOTIDE SEQUENCE [LARGE SCALE GENOMIC DNA]</scope>
    <source>
        <strain evidence="1">JXDWG</strain>
        <tissue evidence="1">Leaf</tissue>
    </source>
</reference>
<proteinExistence type="predicted"/>
<keyword evidence="2" id="KW-1185">Reference proteome</keyword>
<dbReference type="Proteomes" id="UP001419268">
    <property type="component" value="Unassembled WGS sequence"/>
</dbReference>
<evidence type="ECO:0000313" key="2">
    <source>
        <dbReference type="Proteomes" id="UP001419268"/>
    </source>
</evidence>
<comment type="caution">
    <text evidence="1">The sequence shown here is derived from an EMBL/GenBank/DDBJ whole genome shotgun (WGS) entry which is preliminary data.</text>
</comment>